<gene>
    <name evidence="1" type="ORF">B0H66DRAFT_538511</name>
</gene>
<dbReference type="AlphaFoldDB" id="A0AAE0LYE1"/>
<organism evidence="1 2">
    <name type="scientific">Apodospora peruviana</name>
    <dbReference type="NCBI Taxonomy" id="516989"/>
    <lineage>
        <taxon>Eukaryota</taxon>
        <taxon>Fungi</taxon>
        <taxon>Dikarya</taxon>
        <taxon>Ascomycota</taxon>
        <taxon>Pezizomycotina</taxon>
        <taxon>Sordariomycetes</taxon>
        <taxon>Sordariomycetidae</taxon>
        <taxon>Sordariales</taxon>
        <taxon>Lasiosphaeriaceae</taxon>
        <taxon>Apodospora</taxon>
    </lineage>
</organism>
<dbReference type="EMBL" id="JAUEDM010000009">
    <property type="protein sequence ID" value="KAK3312215.1"/>
    <property type="molecule type" value="Genomic_DNA"/>
</dbReference>
<dbReference type="Proteomes" id="UP001283341">
    <property type="component" value="Unassembled WGS sequence"/>
</dbReference>
<comment type="caution">
    <text evidence="1">The sequence shown here is derived from an EMBL/GenBank/DDBJ whole genome shotgun (WGS) entry which is preliminary data.</text>
</comment>
<proteinExistence type="predicted"/>
<reference evidence="1" key="1">
    <citation type="journal article" date="2023" name="Mol. Phylogenet. Evol.">
        <title>Genome-scale phylogeny and comparative genomics of the fungal order Sordariales.</title>
        <authorList>
            <person name="Hensen N."/>
            <person name="Bonometti L."/>
            <person name="Westerberg I."/>
            <person name="Brannstrom I.O."/>
            <person name="Guillou S."/>
            <person name="Cros-Aarteil S."/>
            <person name="Calhoun S."/>
            <person name="Haridas S."/>
            <person name="Kuo A."/>
            <person name="Mondo S."/>
            <person name="Pangilinan J."/>
            <person name="Riley R."/>
            <person name="LaButti K."/>
            <person name="Andreopoulos B."/>
            <person name="Lipzen A."/>
            <person name="Chen C."/>
            <person name="Yan M."/>
            <person name="Daum C."/>
            <person name="Ng V."/>
            <person name="Clum A."/>
            <person name="Steindorff A."/>
            <person name="Ohm R.A."/>
            <person name="Martin F."/>
            <person name="Silar P."/>
            <person name="Natvig D.O."/>
            <person name="Lalanne C."/>
            <person name="Gautier V."/>
            <person name="Ament-Velasquez S.L."/>
            <person name="Kruys A."/>
            <person name="Hutchinson M.I."/>
            <person name="Powell A.J."/>
            <person name="Barry K."/>
            <person name="Miller A.N."/>
            <person name="Grigoriev I.V."/>
            <person name="Debuchy R."/>
            <person name="Gladieux P."/>
            <person name="Hiltunen Thoren M."/>
            <person name="Johannesson H."/>
        </authorList>
    </citation>
    <scope>NUCLEOTIDE SEQUENCE</scope>
    <source>
        <strain evidence="1">CBS 118394</strain>
    </source>
</reference>
<protein>
    <submittedName>
        <fullName evidence="1">Uncharacterized protein</fullName>
    </submittedName>
</protein>
<reference evidence="1" key="2">
    <citation type="submission" date="2023-06" db="EMBL/GenBank/DDBJ databases">
        <authorList>
            <consortium name="Lawrence Berkeley National Laboratory"/>
            <person name="Haridas S."/>
            <person name="Hensen N."/>
            <person name="Bonometti L."/>
            <person name="Westerberg I."/>
            <person name="Brannstrom I.O."/>
            <person name="Guillou S."/>
            <person name="Cros-Aarteil S."/>
            <person name="Calhoun S."/>
            <person name="Kuo A."/>
            <person name="Mondo S."/>
            <person name="Pangilinan J."/>
            <person name="Riley R."/>
            <person name="Labutti K."/>
            <person name="Andreopoulos B."/>
            <person name="Lipzen A."/>
            <person name="Chen C."/>
            <person name="Yanf M."/>
            <person name="Daum C."/>
            <person name="Ng V."/>
            <person name="Clum A."/>
            <person name="Steindorff A."/>
            <person name="Ohm R."/>
            <person name="Martin F."/>
            <person name="Silar P."/>
            <person name="Natvig D."/>
            <person name="Lalanne C."/>
            <person name="Gautier V."/>
            <person name="Ament-Velasquez S.L."/>
            <person name="Kruys A."/>
            <person name="Hutchinson M.I."/>
            <person name="Powell A.J."/>
            <person name="Barry K."/>
            <person name="Miller A.N."/>
            <person name="Grigoriev I.V."/>
            <person name="Debuchy R."/>
            <person name="Gladieux P."/>
            <person name="Thoren M.H."/>
            <person name="Johannesson H."/>
        </authorList>
    </citation>
    <scope>NUCLEOTIDE SEQUENCE</scope>
    <source>
        <strain evidence="1">CBS 118394</strain>
    </source>
</reference>
<name>A0AAE0LYE1_9PEZI</name>
<evidence type="ECO:0000313" key="1">
    <source>
        <dbReference type="EMBL" id="KAK3312215.1"/>
    </source>
</evidence>
<evidence type="ECO:0000313" key="2">
    <source>
        <dbReference type="Proteomes" id="UP001283341"/>
    </source>
</evidence>
<accession>A0AAE0LYE1</accession>
<sequence length="323" mass="36062">MPAVLSKPPSVFSHDDIIRLGEELNDAIITAIDVECVDHNPVNENGYQLSQLAKVSEFGIASIDMRELLNNRWSHITPSTCPASYHRHGKAHTSEPYDCMFAETTKDAIENILTGLMAEVESLKTWNLTEEEKATGKAESKPVKAMESWNINEASTENGVASSKKAVKSTRTVIYLVWDSTMEEKVLRQAGLWPMDDSKSSHLWDLQRWSPFCRSGHNSCRKCSDVCKTVGLGNVKFYNAANDAWVEIALFLEVLRMNKTTFDAWMSASNNDWYGAPKIANVDLSWVDRALVRNNKIMSLSPSPSDEETVDVAAVLDDVAKQD</sequence>
<keyword evidence="2" id="KW-1185">Reference proteome</keyword>